<comment type="caution">
    <text evidence="1">The sequence shown here is derived from an EMBL/GenBank/DDBJ whole genome shotgun (WGS) entry which is preliminary data.</text>
</comment>
<evidence type="ECO:0000313" key="2">
    <source>
        <dbReference type="Proteomes" id="UP000886469"/>
    </source>
</evidence>
<reference evidence="1" key="1">
    <citation type="submission" date="2019-03" db="EMBL/GenBank/DDBJ databases">
        <title>Metabolic reconstructions from genomes of highly enriched 'Candidatus Accumulibacter' and 'Candidatus Competibacter' bioreactor populations.</title>
        <authorList>
            <person name="Annavajhala M.K."/>
            <person name="Welles L."/>
            <person name="Abbas B."/>
            <person name="Sorokin D."/>
            <person name="Park H."/>
            <person name="Van Loosdrecht M."/>
            <person name="Chandran K."/>
        </authorList>
    </citation>
    <scope>NUCLEOTIDE SEQUENCE</scope>
    <source>
        <strain evidence="1">SBR_L</strain>
    </source>
</reference>
<sequence length="174" mass="19763">MSPRFVMISRWRLETTRERLWELLINPVDWPAWWPHLASVNSLASGDQDGIGSRHAFLWRSGLGYLLRIVMTTRRAEPWRELEAAASGDLRGIGLWVIEEASPGAVRLTYRWDVELSKPWMRRLAPLLRPVFAWRHFAVMASGAQGMARQLGCQLSGIEEWSVISPIVEGVTAG</sequence>
<dbReference type="InterPro" id="IPR023393">
    <property type="entry name" value="START-like_dom_sf"/>
</dbReference>
<protein>
    <recommendedName>
        <fullName evidence="3">Polyketide cyclase</fullName>
    </recommendedName>
</protein>
<organism evidence="1 2">
    <name type="scientific">Candidatus Accumulibacter contiguus</name>
    <dbReference type="NCBI Taxonomy" id="2954381"/>
    <lineage>
        <taxon>Bacteria</taxon>
        <taxon>Pseudomonadati</taxon>
        <taxon>Pseudomonadota</taxon>
        <taxon>Betaproteobacteria</taxon>
        <taxon>Candidatus Accumulibacter</taxon>
    </lineage>
</organism>
<dbReference type="Proteomes" id="UP000886469">
    <property type="component" value="Unassembled WGS sequence"/>
</dbReference>
<keyword evidence="2" id="KW-1185">Reference proteome</keyword>
<dbReference type="EMBL" id="SPMX01000046">
    <property type="protein sequence ID" value="NMQ06563.1"/>
    <property type="molecule type" value="Genomic_DNA"/>
</dbReference>
<dbReference type="SUPFAM" id="SSF55961">
    <property type="entry name" value="Bet v1-like"/>
    <property type="match status" value="1"/>
</dbReference>
<evidence type="ECO:0000313" key="1">
    <source>
        <dbReference type="EMBL" id="NMQ06563.1"/>
    </source>
</evidence>
<name>A0ABX1TA91_9PROT</name>
<accession>A0ABX1TA91</accession>
<dbReference type="Gene3D" id="3.30.530.20">
    <property type="match status" value="1"/>
</dbReference>
<gene>
    <name evidence="1" type="ORF">E4Q08_15560</name>
</gene>
<evidence type="ECO:0008006" key="3">
    <source>
        <dbReference type="Google" id="ProtNLM"/>
    </source>
</evidence>
<proteinExistence type="predicted"/>